<dbReference type="InterPro" id="IPR050319">
    <property type="entry name" value="ABC_transp_ATP-bind"/>
</dbReference>
<keyword evidence="5 7" id="KW-0067">ATP-binding</keyword>
<dbReference type="SUPFAM" id="SSF52540">
    <property type="entry name" value="P-loop containing nucleoside triphosphate hydrolases"/>
    <property type="match status" value="1"/>
</dbReference>
<dbReference type="CDD" id="cd03257">
    <property type="entry name" value="ABC_NikE_OppD_transporters"/>
    <property type="match status" value="1"/>
</dbReference>
<reference evidence="7 8" key="1">
    <citation type="submission" date="2013-02" db="EMBL/GenBank/DDBJ databases">
        <authorList>
            <person name="Genoscope - CEA"/>
        </authorList>
    </citation>
    <scope>NUCLEOTIDE SEQUENCE [LARGE SCALE GENOMIC DNA]</scope>
    <source>
        <strain evidence="7 8">STM 2683</strain>
    </source>
</reference>
<keyword evidence="8" id="KW-1185">Reference proteome</keyword>
<keyword evidence="4" id="KW-0547">Nucleotide-binding</keyword>
<evidence type="ECO:0000256" key="5">
    <source>
        <dbReference type="ARBA" id="ARBA00022840"/>
    </source>
</evidence>
<evidence type="ECO:0000256" key="2">
    <source>
        <dbReference type="ARBA" id="ARBA00005417"/>
    </source>
</evidence>
<protein>
    <submittedName>
        <fullName evidence="7">Oligopeptide transporter subunit ATP-binding component of ABC superfamily</fullName>
    </submittedName>
</protein>
<dbReference type="EMBL" id="CAUM01000151">
    <property type="protein sequence ID" value="CCV09017.1"/>
    <property type="molecule type" value="Genomic_DNA"/>
</dbReference>
<comment type="caution">
    <text evidence="7">The sequence shown here is derived from an EMBL/GenBank/DDBJ whole genome shotgun (WGS) entry which is preliminary data.</text>
</comment>
<dbReference type="InterPro" id="IPR027417">
    <property type="entry name" value="P-loop_NTPase"/>
</dbReference>
<proteinExistence type="inferred from homology"/>
<dbReference type="eggNOG" id="COG4608">
    <property type="taxonomic scope" value="Bacteria"/>
</dbReference>
<dbReference type="GO" id="GO:0005886">
    <property type="term" value="C:plasma membrane"/>
    <property type="evidence" value="ECO:0007669"/>
    <property type="project" value="UniProtKB-SubCell"/>
</dbReference>
<dbReference type="Proteomes" id="UP000012062">
    <property type="component" value="Unassembled WGS sequence"/>
</dbReference>
<dbReference type="SMART" id="SM00382">
    <property type="entry name" value="AAA"/>
    <property type="match status" value="1"/>
</dbReference>
<evidence type="ECO:0000313" key="8">
    <source>
        <dbReference type="Proteomes" id="UP000012062"/>
    </source>
</evidence>
<dbReference type="GO" id="GO:0016887">
    <property type="term" value="F:ATP hydrolysis activity"/>
    <property type="evidence" value="ECO:0007669"/>
    <property type="project" value="InterPro"/>
</dbReference>
<dbReference type="PANTHER" id="PTHR43776:SF7">
    <property type="entry name" value="D,D-DIPEPTIDE TRANSPORT ATP-BINDING PROTEIN DDPF-RELATED"/>
    <property type="match status" value="1"/>
</dbReference>
<accession>M5EXU3</accession>
<comment type="subcellular location">
    <subcellularLocation>
        <location evidence="1">Cell inner membrane</location>
        <topology evidence="1">Peripheral membrane protein</topology>
    </subcellularLocation>
</comment>
<organism evidence="7 8">
    <name type="scientific">Mesorhizobium metallidurans STM 2683</name>
    <dbReference type="NCBI Taxonomy" id="1297569"/>
    <lineage>
        <taxon>Bacteria</taxon>
        <taxon>Pseudomonadati</taxon>
        <taxon>Pseudomonadota</taxon>
        <taxon>Alphaproteobacteria</taxon>
        <taxon>Hyphomicrobiales</taxon>
        <taxon>Phyllobacteriaceae</taxon>
        <taxon>Mesorhizobium</taxon>
    </lineage>
</organism>
<dbReference type="InterPro" id="IPR017871">
    <property type="entry name" value="ABC_transporter-like_CS"/>
</dbReference>
<dbReference type="InterPro" id="IPR013563">
    <property type="entry name" value="Oligopep_ABC_C"/>
</dbReference>
<evidence type="ECO:0000259" key="6">
    <source>
        <dbReference type="PROSITE" id="PS50893"/>
    </source>
</evidence>
<dbReference type="Pfam" id="PF08352">
    <property type="entry name" value="oligo_HPY"/>
    <property type="match status" value="1"/>
</dbReference>
<dbReference type="FunFam" id="3.40.50.300:FF:000016">
    <property type="entry name" value="Oligopeptide ABC transporter ATP-binding component"/>
    <property type="match status" value="1"/>
</dbReference>
<dbReference type="RefSeq" id="WP_008877879.1">
    <property type="nucleotide sequence ID" value="NZ_CAUM01000151.1"/>
</dbReference>
<sequence length="329" mass="36663">MTEPRPQPLVRTSDLSKRYRVGRSPFPVQRRIVHAVEQVSLDIFPGETLGIVGESGCGKSTLGRCLVRLTEITSGALEFEGRDITSASQRQLRPLRRQMQMVFQDPAASLNPRRRVGDLLADPFRVHEKLSRSEMMDRVEELLVRVELLPEHAQRFPHEFSGGQRQRIGIARALALKPRLIVADEPVSALDVSIQAQIINLLCDLRDEFSLTYVFIAHDLSVVRQFASRVAVMYMGSIVETGPVDAVFSAPRHHYTAALRSAVPVPDVDNRPGQRIVLKGDLPSPLDPPSGCRFHTRCVAATTVCRQQRPVLSLVDKAHFVACHHPRGG</sequence>
<dbReference type="PROSITE" id="PS50893">
    <property type="entry name" value="ABC_TRANSPORTER_2"/>
    <property type="match status" value="1"/>
</dbReference>
<dbReference type="STRING" id="1297569.MESS2_800015"/>
<comment type="similarity">
    <text evidence="2">Belongs to the ABC transporter superfamily.</text>
</comment>
<dbReference type="GO" id="GO:0005524">
    <property type="term" value="F:ATP binding"/>
    <property type="evidence" value="ECO:0007669"/>
    <property type="project" value="UniProtKB-KW"/>
</dbReference>
<keyword evidence="3" id="KW-0813">Transport</keyword>
<dbReference type="PANTHER" id="PTHR43776">
    <property type="entry name" value="TRANSPORT ATP-BINDING PROTEIN"/>
    <property type="match status" value="1"/>
</dbReference>
<evidence type="ECO:0000313" key="7">
    <source>
        <dbReference type="EMBL" id="CCV09017.1"/>
    </source>
</evidence>
<dbReference type="PROSITE" id="PS00211">
    <property type="entry name" value="ABC_TRANSPORTER_1"/>
    <property type="match status" value="1"/>
</dbReference>
<dbReference type="GO" id="GO:0055085">
    <property type="term" value="P:transmembrane transport"/>
    <property type="evidence" value="ECO:0007669"/>
    <property type="project" value="UniProtKB-ARBA"/>
</dbReference>
<dbReference type="NCBIfam" id="TIGR01727">
    <property type="entry name" value="oligo_HPY"/>
    <property type="match status" value="1"/>
</dbReference>
<dbReference type="Pfam" id="PF00005">
    <property type="entry name" value="ABC_tran"/>
    <property type="match status" value="1"/>
</dbReference>
<feature type="domain" description="ABC transporter" evidence="6">
    <location>
        <begin position="10"/>
        <end position="260"/>
    </location>
</feature>
<dbReference type="InterPro" id="IPR003593">
    <property type="entry name" value="AAA+_ATPase"/>
</dbReference>
<dbReference type="Gene3D" id="3.40.50.300">
    <property type="entry name" value="P-loop containing nucleotide triphosphate hydrolases"/>
    <property type="match status" value="1"/>
</dbReference>
<evidence type="ECO:0000256" key="1">
    <source>
        <dbReference type="ARBA" id="ARBA00004417"/>
    </source>
</evidence>
<evidence type="ECO:0000256" key="4">
    <source>
        <dbReference type="ARBA" id="ARBA00022741"/>
    </source>
</evidence>
<gene>
    <name evidence="7" type="primary">oppF</name>
    <name evidence="7" type="ORF">MESS2_800015</name>
</gene>
<dbReference type="AlphaFoldDB" id="M5EXU3"/>
<dbReference type="OrthoDB" id="9815712at2"/>
<name>M5EXU3_9HYPH</name>
<dbReference type="GO" id="GO:0015833">
    <property type="term" value="P:peptide transport"/>
    <property type="evidence" value="ECO:0007669"/>
    <property type="project" value="InterPro"/>
</dbReference>
<evidence type="ECO:0000256" key="3">
    <source>
        <dbReference type="ARBA" id="ARBA00022448"/>
    </source>
</evidence>
<dbReference type="InterPro" id="IPR003439">
    <property type="entry name" value="ABC_transporter-like_ATP-bd"/>
</dbReference>